<organism evidence="1 2">
    <name type="scientific">Allonocardiopsis opalescens</name>
    <dbReference type="NCBI Taxonomy" id="1144618"/>
    <lineage>
        <taxon>Bacteria</taxon>
        <taxon>Bacillati</taxon>
        <taxon>Actinomycetota</taxon>
        <taxon>Actinomycetes</taxon>
        <taxon>Streptosporangiales</taxon>
        <taxon>Allonocardiopsis</taxon>
    </lineage>
</organism>
<reference evidence="1 2" key="1">
    <citation type="submission" date="2018-03" db="EMBL/GenBank/DDBJ databases">
        <title>Genomic Encyclopedia of Archaeal and Bacterial Type Strains, Phase II (KMG-II): from individual species to whole genera.</title>
        <authorList>
            <person name="Goeker M."/>
        </authorList>
    </citation>
    <scope>NUCLEOTIDE SEQUENCE [LARGE SCALE GENOMIC DNA]</scope>
    <source>
        <strain evidence="1 2">DSM 45601</strain>
    </source>
</reference>
<name>A0A2T0Q6X1_9ACTN</name>
<evidence type="ECO:0000313" key="2">
    <source>
        <dbReference type="Proteomes" id="UP000237846"/>
    </source>
</evidence>
<dbReference type="RefSeq" id="WP_106244119.1">
    <property type="nucleotide sequence ID" value="NZ_PVZC01000003.1"/>
</dbReference>
<accession>A0A2T0Q6X1</accession>
<protein>
    <submittedName>
        <fullName evidence="1">Uncharacterized protein</fullName>
    </submittedName>
</protein>
<proteinExistence type="predicted"/>
<dbReference type="EMBL" id="PVZC01000003">
    <property type="protein sequence ID" value="PRX99531.1"/>
    <property type="molecule type" value="Genomic_DNA"/>
</dbReference>
<evidence type="ECO:0000313" key="1">
    <source>
        <dbReference type="EMBL" id="PRX99531.1"/>
    </source>
</evidence>
<gene>
    <name evidence="1" type="ORF">CLV72_103132</name>
</gene>
<comment type="caution">
    <text evidence="1">The sequence shown here is derived from an EMBL/GenBank/DDBJ whole genome shotgun (WGS) entry which is preliminary data.</text>
</comment>
<sequence>MDDTVRFHLAGQVEQARERLDRVLTGQGFQVRWDSPVQGTAEKGSAVKAAFLGVFALHYPYLIRLERHGEAVHVTMMVGPSGMAGGVVGQTRVRAKLAELRELLTRS</sequence>
<dbReference type="Proteomes" id="UP000237846">
    <property type="component" value="Unassembled WGS sequence"/>
</dbReference>
<keyword evidence="2" id="KW-1185">Reference proteome</keyword>
<dbReference type="OrthoDB" id="3476253at2"/>
<dbReference type="AlphaFoldDB" id="A0A2T0Q6X1"/>